<dbReference type="KEGG" id="llu:AKJ09_05231"/>
<dbReference type="GO" id="GO:0010420">
    <property type="term" value="F:polyprenyldihydroxybenzoate methyltransferase activity"/>
    <property type="evidence" value="ECO:0007669"/>
    <property type="project" value="InterPro"/>
</dbReference>
<dbReference type="InterPro" id="IPR013216">
    <property type="entry name" value="Methyltransf_11"/>
</dbReference>
<evidence type="ECO:0000259" key="2">
    <source>
        <dbReference type="Pfam" id="PF08241"/>
    </source>
</evidence>
<gene>
    <name evidence="3" type="ORF">AKJ09_05231</name>
</gene>
<evidence type="ECO:0000256" key="1">
    <source>
        <dbReference type="ARBA" id="ARBA00022688"/>
    </source>
</evidence>
<dbReference type="PANTHER" id="PTHR43464:SF23">
    <property type="entry name" value="JUVENILE HORMONE ACID O-METHYLTRANSFERASE"/>
    <property type="match status" value="1"/>
</dbReference>
<reference evidence="3 4" key="1">
    <citation type="submission" date="2015-08" db="EMBL/GenBank/DDBJ databases">
        <authorList>
            <person name="Babu N.S."/>
            <person name="Beckwith C.J."/>
            <person name="Beseler K.G."/>
            <person name="Brison A."/>
            <person name="Carone J.V."/>
            <person name="Caskin T.P."/>
            <person name="Diamond M."/>
            <person name="Durham M.E."/>
            <person name="Foxe J.M."/>
            <person name="Go M."/>
            <person name="Henderson B.A."/>
            <person name="Jones I.B."/>
            <person name="McGettigan J.A."/>
            <person name="Micheletti S.J."/>
            <person name="Nasrallah M.E."/>
            <person name="Ortiz D."/>
            <person name="Piller C.R."/>
            <person name="Privatt S.R."/>
            <person name="Schneider S.L."/>
            <person name="Sharp S."/>
            <person name="Smith T.C."/>
            <person name="Stanton J.D."/>
            <person name="Ullery H.E."/>
            <person name="Wilson R.J."/>
            <person name="Serrano M.G."/>
            <person name="Buck G."/>
            <person name="Lee V."/>
            <person name="Wang Y."/>
            <person name="Carvalho R."/>
            <person name="Voegtly L."/>
            <person name="Shi R."/>
            <person name="Duckworth R."/>
            <person name="Johnson A."/>
            <person name="Loviza R."/>
            <person name="Walstead R."/>
            <person name="Shah Z."/>
            <person name="Kiflezghi M."/>
            <person name="Wade K."/>
            <person name="Ball S.L."/>
            <person name="Bradley K.W."/>
            <person name="Asai D.J."/>
            <person name="Bowman C.A."/>
            <person name="Russell D.A."/>
            <person name="Pope W.H."/>
            <person name="Jacobs-Sera D."/>
            <person name="Hendrix R.W."/>
            <person name="Hatfull G.F."/>
        </authorList>
    </citation>
    <scope>NUCLEOTIDE SEQUENCE [LARGE SCALE GENOMIC DNA]</scope>
    <source>
        <strain evidence="3 4">DSM 27648</strain>
    </source>
</reference>
<dbReference type="NCBIfam" id="TIGR01983">
    <property type="entry name" value="UbiG"/>
    <property type="match status" value="1"/>
</dbReference>
<keyword evidence="3" id="KW-0808">Transferase</keyword>
<keyword evidence="3" id="KW-0489">Methyltransferase</keyword>
<sequence length="254" mass="28173">MDANATIPRRQVNNAIYEALGARWYEAQDDPVALLRAEARLRNPWVIERIAKRFANRHPRILDVGCGAGFLSNALAKKGFDVTGVDVSPQSLHVAAEHDLTASVRYRVADACALPYTDRSFDVVCAMDFLEHVEDPSKVIAEAARVLAPGGLFFFHTFNRTPLAWLVVLKGVEWFVDNVPPDLHLYRLFLKPKEVEAMCQKAGLDVTELTGSRPVIGSRAFLRLLLTGVVPKDFAFTFSSSTQVAYTGVATRTR</sequence>
<dbReference type="PANTHER" id="PTHR43464">
    <property type="entry name" value="METHYLTRANSFERASE"/>
    <property type="match status" value="1"/>
</dbReference>
<protein>
    <submittedName>
        <fullName evidence="3">Gamma-tocopherol methyltransferase</fullName>
    </submittedName>
</protein>
<dbReference type="RefSeq" id="WP_146649505.1">
    <property type="nucleotide sequence ID" value="NZ_CP012333.1"/>
</dbReference>
<dbReference type="InterPro" id="IPR029063">
    <property type="entry name" value="SAM-dependent_MTases_sf"/>
</dbReference>
<dbReference type="Pfam" id="PF08241">
    <property type="entry name" value="Methyltransf_11"/>
    <property type="match status" value="1"/>
</dbReference>
<proteinExistence type="predicted"/>
<dbReference type="GO" id="GO:0032259">
    <property type="term" value="P:methylation"/>
    <property type="evidence" value="ECO:0007669"/>
    <property type="project" value="UniProtKB-KW"/>
</dbReference>
<dbReference type="InterPro" id="IPR010233">
    <property type="entry name" value="UbiG_MeTrfase"/>
</dbReference>
<dbReference type="GO" id="GO:0061542">
    <property type="term" value="F:3-demethylubiquinol 3-O-methyltransferase activity"/>
    <property type="evidence" value="ECO:0007669"/>
    <property type="project" value="InterPro"/>
</dbReference>
<dbReference type="STRING" id="1391654.AKJ09_05231"/>
<feature type="domain" description="Methyltransferase type 11" evidence="2">
    <location>
        <begin position="62"/>
        <end position="155"/>
    </location>
</feature>
<dbReference type="OrthoDB" id="5522265at2"/>
<dbReference type="Proteomes" id="UP000064967">
    <property type="component" value="Chromosome"/>
</dbReference>
<organism evidence="3 4">
    <name type="scientific">Labilithrix luteola</name>
    <dbReference type="NCBI Taxonomy" id="1391654"/>
    <lineage>
        <taxon>Bacteria</taxon>
        <taxon>Pseudomonadati</taxon>
        <taxon>Myxococcota</taxon>
        <taxon>Polyangia</taxon>
        <taxon>Polyangiales</taxon>
        <taxon>Labilitrichaceae</taxon>
        <taxon>Labilithrix</taxon>
    </lineage>
</organism>
<dbReference type="SUPFAM" id="SSF53335">
    <property type="entry name" value="S-adenosyl-L-methionine-dependent methyltransferases"/>
    <property type="match status" value="1"/>
</dbReference>
<accession>A0A0K1PYI8</accession>
<keyword evidence="4" id="KW-1185">Reference proteome</keyword>
<dbReference type="Gene3D" id="3.40.50.150">
    <property type="entry name" value="Vaccinia Virus protein VP39"/>
    <property type="match status" value="1"/>
</dbReference>
<evidence type="ECO:0000313" key="4">
    <source>
        <dbReference type="Proteomes" id="UP000064967"/>
    </source>
</evidence>
<dbReference type="CDD" id="cd02440">
    <property type="entry name" value="AdoMet_MTases"/>
    <property type="match status" value="1"/>
</dbReference>
<dbReference type="EMBL" id="CP012333">
    <property type="protein sequence ID" value="AKU98567.1"/>
    <property type="molecule type" value="Genomic_DNA"/>
</dbReference>
<keyword evidence="1" id="KW-0831">Ubiquinone biosynthesis</keyword>
<evidence type="ECO:0000313" key="3">
    <source>
        <dbReference type="EMBL" id="AKU98567.1"/>
    </source>
</evidence>
<name>A0A0K1PYI8_9BACT</name>
<dbReference type="AlphaFoldDB" id="A0A0K1PYI8"/>